<sequence>MMDMNMSGGTQGTLNYTGNYQGMEMEGVSSTGSIISGILGTVTQLLLVALVLSLVVGLAIWLKNKYFKESYSKAKTVVGNDPMLKTIFVLATTLIGVIVVLYLLGIVLNGGFNAGGMGIVGSWSVAGILTFFVKLLTILFVIALIAFLYNYVKQNVSQSTINATNGAVLTAGVEPKTNRTDVTPDGETKRD</sequence>
<dbReference type="AlphaFoldDB" id="A0A5J5GDY6"/>
<dbReference type="OrthoDB" id="2605756at2"/>
<proteinExistence type="predicted"/>
<keyword evidence="1" id="KW-1133">Transmembrane helix</keyword>
<keyword evidence="1" id="KW-0812">Transmembrane</keyword>
<organism evidence="2 3">
    <name type="scientific">Paenibacillus spiritus</name>
    <dbReference type="NCBI Taxonomy" id="2496557"/>
    <lineage>
        <taxon>Bacteria</taxon>
        <taxon>Bacillati</taxon>
        <taxon>Bacillota</taxon>
        <taxon>Bacilli</taxon>
        <taxon>Bacillales</taxon>
        <taxon>Paenibacillaceae</taxon>
        <taxon>Paenibacillus</taxon>
    </lineage>
</organism>
<gene>
    <name evidence="2" type="ORF">F4V43_06670</name>
</gene>
<keyword evidence="3" id="KW-1185">Reference proteome</keyword>
<keyword evidence="1" id="KW-0472">Membrane</keyword>
<evidence type="ECO:0000313" key="2">
    <source>
        <dbReference type="EMBL" id="KAA9006190.1"/>
    </source>
</evidence>
<feature type="transmembrane region" description="Helical" evidence="1">
    <location>
        <begin position="128"/>
        <end position="152"/>
    </location>
</feature>
<comment type="caution">
    <text evidence="2">The sequence shown here is derived from an EMBL/GenBank/DDBJ whole genome shotgun (WGS) entry which is preliminary data.</text>
</comment>
<feature type="transmembrane region" description="Helical" evidence="1">
    <location>
        <begin position="34"/>
        <end position="62"/>
    </location>
</feature>
<feature type="transmembrane region" description="Helical" evidence="1">
    <location>
        <begin position="83"/>
        <end position="108"/>
    </location>
</feature>
<protein>
    <submittedName>
        <fullName evidence="2">Uncharacterized protein</fullName>
    </submittedName>
</protein>
<dbReference type="Proteomes" id="UP000367750">
    <property type="component" value="Unassembled WGS sequence"/>
</dbReference>
<evidence type="ECO:0000313" key="3">
    <source>
        <dbReference type="Proteomes" id="UP000367750"/>
    </source>
</evidence>
<dbReference type="RefSeq" id="WP_068723313.1">
    <property type="nucleotide sequence ID" value="NZ_VYKK01000006.1"/>
</dbReference>
<dbReference type="EMBL" id="VYKK01000006">
    <property type="protein sequence ID" value="KAA9006190.1"/>
    <property type="molecule type" value="Genomic_DNA"/>
</dbReference>
<accession>A0A5J5GDY6</accession>
<reference evidence="2 3" key="1">
    <citation type="submission" date="2019-09" db="EMBL/GenBank/DDBJ databases">
        <title>Bacillus ochoae sp. nov., Paenibacillus whitsoniae sp. nov., Paenibacillus spiritus sp. nov. Isolated from the Mars Exploration Rover during spacecraft assembly.</title>
        <authorList>
            <person name="Seuylemezian A."/>
            <person name="Vaishampayan P."/>
        </authorList>
    </citation>
    <scope>NUCLEOTIDE SEQUENCE [LARGE SCALE GENOMIC DNA]</scope>
    <source>
        <strain evidence="2 3">MER_111</strain>
    </source>
</reference>
<evidence type="ECO:0000256" key="1">
    <source>
        <dbReference type="SAM" id="Phobius"/>
    </source>
</evidence>
<name>A0A5J5GDY6_9BACL</name>